<keyword evidence="3" id="KW-1185">Reference proteome</keyword>
<protein>
    <submittedName>
        <fullName evidence="2">Uncharacterized protein</fullName>
    </submittedName>
</protein>
<gene>
    <name evidence="2" type="ORF">NX794_23615</name>
</gene>
<dbReference type="InterPro" id="IPR046609">
    <property type="entry name" value="DUF6668"/>
</dbReference>
<proteinExistence type="predicted"/>
<name>A0ABT2B6N3_9ACTN</name>
<reference evidence="2 3" key="1">
    <citation type="submission" date="2022-08" db="EMBL/GenBank/DDBJ databases">
        <authorList>
            <person name="Somphong A."/>
            <person name="Phongsopitanun W."/>
        </authorList>
    </citation>
    <scope>NUCLEOTIDE SEQUENCE [LARGE SCALE GENOMIC DNA]</scope>
    <source>
        <strain evidence="2 3">LP11</strain>
    </source>
</reference>
<comment type="caution">
    <text evidence="2">The sequence shown here is derived from an EMBL/GenBank/DDBJ whole genome shotgun (WGS) entry which is preliminary data.</text>
</comment>
<evidence type="ECO:0000313" key="2">
    <source>
        <dbReference type="EMBL" id="MCS0604178.1"/>
    </source>
</evidence>
<evidence type="ECO:0000256" key="1">
    <source>
        <dbReference type="SAM" id="MobiDB-lite"/>
    </source>
</evidence>
<sequence>MADERVDLWVTPQPAAVPQHSPGQTAPQPVAPVAAAASRDAVLRQSGSVQAPQHLLGTLPLAPTPGVLWWALGVHGGAGVSTLLRTIGGGGDPQRHWPDIHGAASDVHVVLVARTDHRGLTAAQAALQEWHSGLAPTSTNIVGLVLMADAPTKPPRPIRDRIRVLTGAVSQSWEVPWIEEWREGGKSQKRVKSLDELEGTLRGLTQPRITYALPPGPSGATQSPPLVPVTDYRQLPQPAPAYPYPQQNHASSQQGFGPPQPGYGQPQQGHDTRQQPGYGHPSQGDALPPPDPSTRLI</sequence>
<feature type="region of interest" description="Disordered" evidence="1">
    <location>
        <begin position="206"/>
        <end position="297"/>
    </location>
</feature>
<feature type="compositionally biased region" description="Pro residues" evidence="1">
    <location>
        <begin position="287"/>
        <end position="297"/>
    </location>
</feature>
<organism evidence="2 3">
    <name type="scientific">Streptomyces pyxinicus</name>
    <dbReference type="NCBI Taxonomy" id="2970331"/>
    <lineage>
        <taxon>Bacteria</taxon>
        <taxon>Bacillati</taxon>
        <taxon>Actinomycetota</taxon>
        <taxon>Actinomycetes</taxon>
        <taxon>Kitasatosporales</taxon>
        <taxon>Streptomycetaceae</taxon>
        <taxon>Streptomyces</taxon>
    </lineage>
</organism>
<dbReference type="RefSeq" id="WP_258780799.1">
    <property type="nucleotide sequence ID" value="NZ_JANUGP010000019.1"/>
</dbReference>
<dbReference type="EMBL" id="JANUGP010000019">
    <property type="protein sequence ID" value="MCS0604178.1"/>
    <property type="molecule type" value="Genomic_DNA"/>
</dbReference>
<feature type="compositionally biased region" description="Low complexity" evidence="1">
    <location>
        <begin position="253"/>
        <end position="269"/>
    </location>
</feature>
<dbReference type="Proteomes" id="UP001205612">
    <property type="component" value="Unassembled WGS sequence"/>
</dbReference>
<dbReference type="Pfam" id="PF20373">
    <property type="entry name" value="DUF6668"/>
    <property type="match status" value="1"/>
</dbReference>
<accession>A0ABT2B6N3</accession>
<evidence type="ECO:0000313" key="3">
    <source>
        <dbReference type="Proteomes" id="UP001205612"/>
    </source>
</evidence>